<sequence length="325" mass="36188">MSPKEIRIVFMGTPDFAVESLKALVEKDYNVVGVITAPDKPAGRGRQLSESAVKQYAMQQSLHILQPEKLKNPEFIAELESLKADLQIVVAFRMLPEIVWSMPPMGTFNLHGSLLPQYRGAAPLNWAVINGETETGVTTFLLSHEIDTGKIMFQEKIEIAENDTVGDLHDQLMVIGANLVVKTVEALASGNVEAIDQENLIANQDRIKHAPKIFKDDCRIDWTRDTESVRNLVRGLSPYPTAWTELVHSGKQEVLTAKIFAATRDNFSLPAAPGTLQTDGKKFLKIACTDGWLSITDIQLSGKKRMKIDELLRGFHDLGDWRVKV</sequence>
<evidence type="ECO:0000256" key="1">
    <source>
        <dbReference type="ARBA" id="ARBA00010699"/>
    </source>
</evidence>
<dbReference type="KEGG" id="anf:AQPE_3320"/>
<dbReference type="GO" id="GO:0005829">
    <property type="term" value="C:cytosol"/>
    <property type="evidence" value="ECO:0007669"/>
    <property type="project" value="TreeGrafter"/>
</dbReference>
<dbReference type="HAMAP" id="MF_00182">
    <property type="entry name" value="Formyl_trans"/>
    <property type="match status" value="1"/>
</dbReference>
<protein>
    <recommendedName>
        <fullName evidence="2 5">Methionyl-tRNA formyltransferase</fullName>
        <ecNumber evidence="2 5">2.1.2.9</ecNumber>
    </recommendedName>
</protein>
<dbReference type="InterPro" id="IPR005793">
    <property type="entry name" value="Formyl_trans_C"/>
</dbReference>
<dbReference type="NCBIfam" id="TIGR00460">
    <property type="entry name" value="fmt"/>
    <property type="match status" value="1"/>
</dbReference>
<evidence type="ECO:0000313" key="8">
    <source>
        <dbReference type="EMBL" id="BBE19146.1"/>
    </source>
</evidence>
<dbReference type="InterPro" id="IPR041711">
    <property type="entry name" value="Met-tRNA-FMT_N"/>
</dbReference>
<dbReference type="RefSeq" id="WP_318347418.1">
    <property type="nucleotide sequence ID" value="NZ_AP018694.1"/>
</dbReference>
<comment type="similarity">
    <text evidence="1 5">Belongs to the Fmt family.</text>
</comment>
<dbReference type="InterPro" id="IPR002376">
    <property type="entry name" value="Formyl_transf_N"/>
</dbReference>
<proteinExistence type="inferred from homology"/>
<keyword evidence="9" id="KW-1185">Reference proteome</keyword>
<feature type="domain" description="Formyl transferase N-terminal" evidence="6">
    <location>
        <begin position="7"/>
        <end position="182"/>
    </location>
</feature>
<dbReference type="EC" id="2.1.2.9" evidence="2 5"/>
<comment type="function">
    <text evidence="5">Attaches a formyl group to the free amino group of methionyl-tRNA(fMet). The formyl group appears to play a dual role in the initiator identity of N-formylmethionyl-tRNA by promoting its recognition by IF2 and preventing the misappropriation of this tRNA by the elongation apparatus.</text>
</comment>
<dbReference type="PANTHER" id="PTHR11138">
    <property type="entry name" value="METHIONYL-TRNA FORMYLTRANSFERASE"/>
    <property type="match status" value="1"/>
</dbReference>
<dbReference type="Pfam" id="PF02911">
    <property type="entry name" value="Formyl_trans_C"/>
    <property type="match status" value="1"/>
</dbReference>
<dbReference type="GO" id="GO:0004479">
    <property type="term" value="F:methionyl-tRNA formyltransferase activity"/>
    <property type="evidence" value="ECO:0007669"/>
    <property type="project" value="UniProtKB-UniRule"/>
</dbReference>
<dbReference type="PANTHER" id="PTHR11138:SF5">
    <property type="entry name" value="METHIONYL-TRNA FORMYLTRANSFERASE, MITOCHONDRIAL"/>
    <property type="match status" value="1"/>
</dbReference>
<organism evidence="8 9">
    <name type="scientific">Aquipluma nitroreducens</name>
    <dbReference type="NCBI Taxonomy" id="2010828"/>
    <lineage>
        <taxon>Bacteria</taxon>
        <taxon>Pseudomonadati</taxon>
        <taxon>Bacteroidota</taxon>
        <taxon>Bacteroidia</taxon>
        <taxon>Marinilabiliales</taxon>
        <taxon>Prolixibacteraceae</taxon>
        <taxon>Aquipluma</taxon>
    </lineage>
</organism>
<reference evidence="8" key="1">
    <citation type="journal article" date="2020" name="Int. J. Syst. Evol. Microbiol.">
        <title>Aquipluma nitroreducens gen. nov. sp. nov., a novel facultatively anaerobic bacterium isolated from a freshwater lake.</title>
        <authorList>
            <person name="Watanabe M."/>
            <person name="Kojima H."/>
            <person name="Fukui M."/>
        </authorList>
    </citation>
    <scope>NUCLEOTIDE SEQUENCE</scope>
    <source>
        <strain evidence="8">MeG22</strain>
    </source>
</reference>
<evidence type="ECO:0000256" key="4">
    <source>
        <dbReference type="ARBA" id="ARBA00022917"/>
    </source>
</evidence>
<dbReference type="EMBL" id="AP018694">
    <property type="protein sequence ID" value="BBE19146.1"/>
    <property type="molecule type" value="Genomic_DNA"/>
</dbReference>
<keyword evidence="3 5" id="KW-0808">Transferase</keyword>
<dbReference type="InterPro" id="IPR005794">
    <property type="entry name" value="Fmt"/>
</dbReference>
<dbReference type="InterPro" id="IPR044135">
    <property type="entry name" value="Met-tRNA-FMT_C"/>
</dbReference>
<dbReference type="CDD" id="cd08704">
    <property type="entry name" value="Met_tRNA_FMT_C"/>
    <property type="match status" value="1"/>
</dbReference>
<dbReference type="InterPro" id="IPR011034">
    <property type="entry name" value="Formyl_transferase-like_C_sf"/>
</dbReference>
<accession>A0A5K7SCI2</accession>
<feature type="domain" description="Formyl transferase C-terminal" evidence="7">
    <location>
        <begin position="212"/>
        <end position="315"/>
    </location>
</feature>
<dbReference type="SUPFAM" id="SSF53328">
    <property type="entry name" value="Formyltransferase"/>
    <property type="match status" value="1"/>
</dbReference>
<evidence type="ECO:0000256" key="2">
    <source>
        <dbReference type="ARBA" id="ARBA00012261"/>
    </source>
</evidence>
<dbReference type="InterPro" id="IPR036477">
    <property type="entry name" value="Formyl_transf_N_sf"/>
</dbReference>
<evidence type="ECO:0000259" key="7">
    <source>
        <dbReference type="Pfam" id="PF02911"/>
    </source>
</evidence>
<comment type="catalytic activity">
    <reaction evidence="5">
        <text>L-methionyl-tRNA(fMet) + (6R)-10-formyltetrahydrofolate = N-formyl-L-methionyl-tRNA(fMet) + (6S)-5,6,7,8-tetrahydrofolate + H(+)</text>
        <dbReference type="Rhea" id="RHEA:24380"/>
        <dbReference type="Rhea" id="RHEA-COMP:9952"/>
        <dbReference type="Rhea" id="RHEA-COMP:9953"/>
        <dbReference type="ChEBI" id="CHEBI:15378"/>
        <dbReference type="ChEBI" id="CHEBI:57453"/>
        <dbReference type="ChEBI" id="CHEBI:78530"/>
        <dbReference type="ChEBI" id="CHEBI:78844"/>
        <dbReference type="ChEBI" id="CHEBI:195366"/>
        <dbReference type="EC" id="2.1.2.9"/>
    </reaction>
</comment>
<evidence type="ECO:0000256" key="3">
    <source>
        <dbReference type="ARBA" id="ARBA00022679"/>
    </source>
</evidence>
<dbReference type="Proteomes" id="UP001193389">
    <property type="component" value="Chromosome"/>
</dbReference>
<feature type="binding site" evidence="5">
    <location>
        <begin position="113"/>
        <end position="116"/>
    </location>
    <ligand>
        <name>(6S)-5,6,7,8-tetrahydrofolate</name>
        <dbReference type="ChEBI" id="CHEBI:57453"/>
    </ligand>
</feature>
<keyword evidence="4 5" id="KW-0648">Protein biosynthesis</keyword>
<dbReference type="CDD" id="cd08646">
    <property type="entry name" value="FMT_core_Met-tRNA-FMT_N"/>
    <property type="match status" value="1"/>
</dbReference>
<evidence type="ECO:0000313" key="9">
    <source>
        <dbReference type="Proteomes" id="UP001193389"/>
    </source>
</evidence>
<gene>
    <name evidence="5" type="primary">fmt</name>
    <name evidence="8" type="ORF">AQPE_3320</name>
</gene>
<evidence type="ECO:0000259" key="6">
    <source>
        <dbReference type="Pfam" id="PF00551"/>
    </source>
</evidence>
<dbReference type="SUPFAM" id="SSF50486">
    <property type="entry name" value="FMT C-terminal domain-like"/>
    <property type="match status" value="1"/>
</dbReference>
<evidence type="ECO:0000256" key="5">
    <source>
        <dbReference type="HAMAP-Rule" id="MF_00182"/>
    </source>
</evidence>
<dbReference type="Pfam" id="PF00551">
    <property type="entry name" value="Formyl_trans_N"/>
    <property type="match status" value="1"/>
</dbReference>
<dbReference type="Gene3D" id="3.40.50.12230">
    <property type="match status" value="1"/>
</dbReference>
<name>A0A5K7SCI2_9BACT</name>
<dbReference type="AlphaFoldDB" id="A0A5K7SCI2"/>